<comment type="similarity">
    <text evidence="1 5">Belongs to the peptidase S41A family.</text>
</comment>
<dbReference type="GO" id="GO:0004175">
    <property type="term" value="F:endopeptidase activity"/>
    <property type="evidence" value="ECO:0007669"/>
    <property type="project" value="TreeGrafter"/>
</dbReference>
<dbReference type="SUPFAM" id="SSF50156">
    <property type="entry name" value="PDZ domain-like"/>
    <property type="match status" value="1"/>
</dbReference>
<dbReference type="Gene3D" id="2.30.42.10">
    <property type="match status" value="1"/>
</dbReference>
<dbReference type="Gene3D" id="3.30.750.44">
    <property type="match status" value="1"/>
</dbReference>
<dbReference type="Pfam" id="PF22694">
    <property type="entry name" value="CtpB_N-like"/>
    <property type="match status" value="1"/>
</dbReference>
<keyword evidence="6" id="KW-0472">Membrane</keyword>
<dbReference type="NCBIfam" id="TIGR00225">
    <property type="entry name" value="prc"/>
    <property type="match status" value="1"/>
</dbReference>
<dbReference type="InterPro" id="IPR041489">
    <property type="entry name" value="PDZ_6"/>
</dbReference>
<dbReference type="CDD" id="cd07560">
    <property type="entry name" value="Peptidase_S41_CPP"/>
    <property type="match status" value="1"/>
</dbReference>
<dbReference type="InterPro" id="IPR055210">
    <property type="entry name" value="CtpA/B_N"/>
</dbReference>
<dbReference type="GO" id="GO:0030288">
    <property type="term" value="C:outer membrane-bounded periplasmic space"/>
    <property type="evidence" value="ECO:0007669"/>
    <property type="project" value="TreeGrafter"/>
</dbReference>
<keyword evidence="4 5" id="KW-0720">Serine protease</keyword>
<dbReference type="Proteomes" id="UP000092971">
    <property type="component" value="Chromosome"/>
</dbReference>
<name>A0A1B1YAV6_THEST</name>
<evidence type="ECO:0000256" key="1">
    <source>
        <dbReference type="ARBA" id="ARBA00009179"/>
    </source>
</evidence>
<dbReference type="PANTHER" id="PTHR32060:SF30">
    <property type="entry name" value="CARBOXY-TERMINAL PROCESSING PROTEASE CTPA"/>
    <property type="match status" value="1"/>
</dbReference>
<keyword evidence="6" id="KW-0812">Transmembrane</keyword>
<dbReference type="InterPro" id="IPR029045">
    <property type="entry name" value="ClpP/crotonase-like_dom_sf"/>
</dbReference>
<dbReference type="SMART" id="SM00228">
    <property type="entry name" value="PDZ"/>
    <property type="match status" value="1"/>
</dbReference>
<keyword evidence="3 5" id="KW-0378">Hydrolase</keyword>
<feature type="transmembrane region" description="Helical" evidence="6">
    <location>
        <begin position="5"/>
        <end position="24"/>
    </location>
</feature>
<sequence length="409" mass="45550">MRKNWLTAVICVVIAVTFFVAGFFTRNVFDALSPKYEIIFSQNVSRENIINFNKVKSLLLNSYYEEIDEDVLLEGAIKGMVEAVGDPYTVYYTPDMMKSFMEQQTGSYVGIGVTVFMDDDGLATVADIFDNSPAKAAGMRNGDKIVMVNGEDVTEITDLNLIVQKIKGLPDTEVVLMVYRPEINNYVELSMVRKVINIQYIESRMINDDIGYIQLKLFDEDIAQDFVNHVNKLIAAGAKGLILDLRNNPGGDYSQVVRMADFIVPEGLIVYTEDRNGNRQEEKSGSGELNMPLVVLINEYSASASEILSAAIKEYGKGTLIGKTTFGKGLVQTIIPLEGNAGLKFTTARYFTPSGVSIHGVGVTPDIEVSNDEKYRYYSIDEIPEGEDKQLLRAIDEVSRLISEKEHNK</sequence>
<evidence type="ECO:0000256" key="4">
    <source>
        <dbReference type="ARBA" id="ARBA00022825"/>
    </source>
</evidence>
<dbReference type="EMBL" id="CP014672">
    <property type="protein sequence ID" value="ANW97878.1"/>
    <property type="molecule type" value="Genomic_DNA"/>
</dbReference>
<dbReference type="InterPro" id="IPR004447">
    <property type="entry name" value="Peptidase_S41A"/>
</dbReference>
<dbReference type="CDD" id="cd06782">
    <property type="entry name" value="cpPDZ_CPP-like"/>
    <property type="match status" value="1"/>
</dbReference>
<dbReference type="InterPro" id="IPR005151">
    <property type="entry name" value="Tail-specific_protease"/>
</dbReference>
<accession>A0A1B1YAV6</accession>
<reference evidence="8 9" key="1">
    <citation type="submission" date="2016-02" db="EMBL/GenBank/DDBJ databases">
        <title>Comparison of Clostridium stercorarium subspecies using comparative genomics and transcriptomics.</title>
        <authorList>
            <person name="Schellenberg J."/>
            <person name="Thallinger G."/>
            <person name="Levin D.B."/>
            <person name="Zhang X."/>
            <person name="Alvare G."/>
            <person name="Fristensky B."/>
            <person name="Sparling R."/>
        </authorList>
    </citation>
    <scope>NUCLEOTIDE SEQUENCE [LARGE SCALE GENOMIC DNA]</scope>
    <source>
        <strain evidence="8 9">DSM 2910</strain>
    </source>
</reference>
<organism evidence="8 9">
    <name type="scientific">Thermoclostridium stercorarium subsp. thermolacticum DSM 2910</name>
    <dbReference type="NCBI Taxonomy" id="1121336"/>
    <lineage>
        <taxon>Bacteria</taxon>
        <taxon>Bacillati</taxon>
        <taxon>Bacillota</taxon>
        <taxon>Clostridia</taxon>
        <taxon>Eubacteriales</taxon>
        <taxon>Oscillospiraceae</taxon>
        <taxon>Thermoclostridium</taxon>
    </lineage>
</organism>
<dbReference type="Pfam" id="PF17820">
    <property type="entry name" value="PDZ_6"/>
    <property type="match status" value="1"/>
</dbReference>
<dbReference type="AlphaFoldDB" id="A0A1B1YAV6"/>
<evidence type="ECO:0000256" key="2">
    <source>
        <dbReference type="ARBA" id="ARBA00022670"/>
    </source>
</evidence>
<evidence type="ECO:0000256" key="6">
    <source>
        <dbReference type="SAM" id="Phobius"/>
    </source>
</evidence>
<dbReference type="GO" id="GO:0006508">
    <property type="term" value="P:proteolysis"/>
    <property type="evidence" value="ECO:0007669"/>
    <property type="project" value="UniProtKB-KW"/>
</dbReference>
<dbReference type="SUPFAM" id="SSF52096">
    <property type="entry name" value="ClpP/crotonase"/>
    <property type="match status" value="1"/>
</dbReference>
<keyword evidence="2 5" id="KW-0645">Protease</keyword>
<dbReference type="RefSeq" id="WP_015358084.1">
    <property type="nucleotide sequence ID" value="NZ_CP014672.1"/>
</dbReference>
<dbReference type="InterPro" id="IPR036034">
    <property type="entry name" value="PDZ_sf"/>
</dbReference>
<evidence type="ECO:0000313" key="8">
    <source>
        <dbReference type="EMBL" id="ANW97878.1"/>
    </source>
</evidence>
<dbReference type="PROSITE" id="PS50106">
    <property type="entry name" value="PDZ"/>
    <property type="match status" value="1"/>
</dbReference>
<evidence type="ECO:0000259" key="7">
    <source>
        <dbReference type="PROSITE" id="PS50106"/>
    </source>
</evidence>
<dbReference type="Pfam" id="PF03572">
    <property type="entry name" value="Peptidase_S41"/>
    <property type="match status" value="1"/>
</dbReference>
<evidence type="ECO:0000256" key="5">
    <source>
        <dbReference type="RuleBase" id="RU004404"/>
    </source>
</evidence>
<protein>
    <submittedName>
        <fullName evidence="8">Peptidase S41</fullName>
    </submittedName>
</protein>
<dbReference type="OrthoDB" id="9812068at2"/>
<dbReference type="Gene3D" id="3.90.226.10">
    <property type="entry name" value="2-enoyl-CoA Hydratase, Chain A, domain 1"/>
    <property type="match status" value="1"/>
</dbReference>
<proteinExistence type="inferred from homology"/>
<dbReference type="GO" id="GO:0008236">
    <property type="term" value="F:serine-type peptidase activity"/>
    <property type="evidence" value="ECO:0007669"/>
    <property type="project" value="UniProtKB-KW"/>
</dbReference>
<dbReference type="PANTHER" id="PTHR32060">
    <property type="entry name" value="TAIL-SPECIFIC PROTEASE"/>
    <property type="match status" value="1"/>
</dbReference>
<gene>
    <name evidence="8" type="ORF">CSTERTH_01910</name>
</gene>
<dbReference type="InterPro" id="IPR001478">
    <property type="entry name" value="PDZ"/>
</dbReference>
<dbReference type="GO" id="GO:0007165">
    <property type="term" value="P:signal transduction"/>
    <property type="evidence" value="ECO:0007669"/>
    <property type="project" value="TreeGrafter"/>
</dbReference>
<evidence type="ECO:0000313" key="9">
    <source>
        <dbReference type="Proteomes" id="UP000092971"/>
    </source>
</evidence>
<keyword evidence="6" id="KW-1133">Transmembrane helix</keyword>
<feature type="domain" description="PDZ" evidence="7">
    <location>
        <begin position="97"/>
        <end position="157"/>
    </location>
</feature>
<evidence type="ECO:0000256" key="3">
    <source>
        <dbReference type="ARBA" id="ARBA00022801"/>
    </source>
</evidence>
<dbReference type="SMART" id="SM00245">
    <property type="entry name" value="TSPc"/>
    <property type="match status" value="1"/>
</dbReference>